<feature type="domain" description="C2H2-type" evidence="3">
    <location>
        <begin position="126"/>
        <end position="153"/>
    </location>
</feature>
<keyword evidence="1" id="KW-0479">Metal-binding</keyword>
<evidence type="ECO:0000313" key="4">
    <source>
        <dbReference type="EMBL" id="TRM58154.1"/>
    </source>
</evidence>
<dbReference type="EMBL" id="VDMD01000038">
    <property type="protein sequence ID" value="TRM58154.1"/>
    <property type="molecule type" value="Genomic_DNA"/>
</dbReference>
<dbReference type="InterPro" id="IPR036236">
    <property type="entry name" value="Znf_C2H2_sf"/>
</dbReference>
<dbReference type="GO" id="GO:0008270">
    <property type="term" value="F:zinc ion binding"/>
    <property type="evidence" value="ECO:0007669"/>
    <property type="project" value="UniProtKB-KW"/>
</dbReference>
<dbReference type="SUPFAM" id="SSF57667">
    <property type="entry name" value="beta-beta-alpha zinc fingers"/>
    <property type="match status" value="1"/>
</dbReference>
<name>A0A550C041_9AGAR</name>
<evidence type="ECO:0000259" key="3">
    <source>
        <dbReference type="PROSITE" id="PS50157"/>
    </source>
</evidence>
<dbReference type="PROSITE" id="PS00028">
    <property type="entry name" value="ZINC_FINGER_C2H2_1"/>
    <property type="match status" value="2"/>
</dbReference>
<evidence type="ECO:0000256" key="1">
    <source>
        <dbReference type="PROSITE-ProRule" id="PRU00042"/>
    </source>
</evidence>
<proteinExistence type="predicted"/>
<dbReference type="AlphaFoldDB" id="A0A550C041"/>
<dbReference type="InterPro" id="IPR013087">
    <property type="entry name" value="Znf_C2H2_type"/>
</dbReference>
<protein>
    <recommendedName>
        <fullName evidence="3">C2H2-type domain-containing protein</fullName>
    </recommendedName>
</protein>
<accession>A0A550C041</accession>
<organism evidence="4 5">
    <name type="scientific">Schizophyllum amplum</name>
    <dbReference type="NCBI Taxonomy" id="97359"/>
    <lineage>
        <taxon>Eukaryota</taxon>
        <taxon>Fungi</taxon>
        <taxon>Dikarya</taxon>
        <taxon>Basidiomycota</taxon>
        <taxon>Agaricomycotina</taxon>
        <taxon>Agaricomycetes</taxon>
        <taxon>Agaricomycetidae</taxon>
        <taxon>Agaricales</taxon>
        <taxon>Schizophyllaceae</taxon>
        <taxon>Schizophyllum</taxon>
    </lineage>
</organism>
<keyword evidence="5" id="KW-1185">Reference proteome</keyword>
<comment type="caution">
    <text evidence="4">The sequence shown here is derived from an EMBL/GenBank/DDBJ whole genome shotgun (WGS) entry which is preliminary data.</text>
</comment>
<gene>
    <name evidence="4" type="ORF">BD626DRAFT_512351</name>
</gene>
<reference evidence="4 5" key="1">
    <citation type="journal article" date="2019" name="New Phytol.">
        <title>Comparative genomics reveals unique wood-decay strategies and fruiting body development in the Schizophyllaceae.</title>
        <authorList>
            <person name="Almasi E."/>
            <person name="Sahu N."/>
            <person name="Krizsan K."/>
            <person name="Balint B."/>
            <person name="Kovacs G.M."/>
            <person name="Kiss B."/>
            <person name="Cseklye J."/>
            <person name="Drula E."/>
            <person name="Henrissat B."/>
            <person name="Nagy I."/>
            <person name="Chovatia M."/>
            <person name="Adam C."/>
            <person name="LaButti K."/>
            <person name="Lipzen A."/>
            <person name="Riley R."/>
            <person name="Grigoriev I.V."/>
            <person name="Nagy L.G."/>
        </authorList>
    </citation>
    <scope>NUCLEOTIDE SEQUENCE [LARGE SCALE GENOMIC DNA]</scope>
    <source>
        <strain evidence="4 5">NL-1724</strain>
    </source>
</reference>
<dbReference type="Gene3D" id="3.30.160.60">
    <property type="entry name" value="Classic Zinc Finger"/>
    <property type="match status" value="1"/>
</dbReference>
<sequence>MLASNDMTLGSDFLGAGAAGLFSIYEQIRTIDFTNAPPPFSPSFLEVPGAHTLYGAPPMSVTSGLRPPSSSPTSSATGACSPSLSPRIDAAPGDTTGGFRREVGSDAHTAASLRRRNPAHKPNPAYRCGRCGKTFTRNKNYMDHLLRHDNRRRFACIEDGCASRFNTTSDRDNHVRKIHGTSSRCQSRAASQCVRGS</sequence>
<dbReference type="STRING" id="97359.A0A550C041"/>
<keyword evidence="1" id="KW-0863">Zinc-finger</keyword>
<dbReference type="SMART" id="SM00355">
    <property type="entry name" value="ZnF_C2H2"/>
    <property type="match status" value="2"/>
</dbReference>
<feature type="compositionally biased region" description="Low complexity" evidence="2">
    <location>
        <begin position="67"/>
        <end position="83"/>
    </location>
</feature>
<evidence type="ECO:0000256" key="2">
    <source>
        <dbReference type="SAM" id="MobiDB-lite"/>
    </source>
</evidence>
<dbReference type="Proteomes" id="UP000320762">
    <property type="component" value="Unassembled WGS sequence"/>
</dbReference>
<keyword evidence="1" id="KW-0862">Zinc</keyword>
<dbReference type="OrthoDB" id="3437960at2759"/>
<dbReference type="PROSITE" id="PS50157">
    <property type="entry name" value="ZINC_FINGER_C2H2_2"/>
    <property type="match status" value="1"/>
</dbReference>
<feature type="region of interest" description="Disordered" evidence="2">
    <location>
        <begin position="58"/>
        <end position="102"/>
    </location>
</feature>
<evidence type="ECO:0000313" key="5">
    <source>
        <dbReference type="Proteomes" id="UP000320762"/>
    </source>
</evidence>